<feature type="chain" id="PRO_5031262198" evidence="15">
    <location>
        <begin position="39"/>
        <end position="926"/>
    </location>
</feature>
<evidence type="ECO:0000313" key="19">
    <source>
        <dbReference type="Proteomes" id="UP000566813"/>
    </source>
</evidence>
<dbReference type="PANTHER" id="PTHR32552">
    <property type="entry name" value="FERRICHROME IRON RECEPTOR-RELATED"/>
    <property type="match status" value="1"/>
</dbReference>
<dbReference type="InterPro" id="IPR012910">
    <property type="entry name" value="Plug_dom"/>
</dbReference>
<evidence type="ECO:0000256" key="12">
    <source>
        <dbReference type="PROSITE-ProRule" id="PRU01360"/>
    </source>
</evidence>
<keyword evidence="9 14" id="KW-0798">TonB box</keyword>
<keyword evidence="3 12" id="KW-1134">Transmembrane beta strand</keyword>
<evidence type="ECO:0000256" key="15">
    <source>
        <dbReference type="SAM" id="SignalP"/>
    </source>
</evidence>
<evidence type="ECO:0000259" key="16">
    <source>
        <dbReference type="Pfam" id="PF00593"/>
    </source>
</evidence>
<evidence type="ECO:0000256" key="13">
    <source>
        <dbReference type="PROSITE-ProRule" id="PRU10144"/>
    </source>
</evidence>
<evidence type="ECO:0000256" key="10">
    <source>
        <dbReference type="ARBA" id="ARBA00023136"/>
    </source>
</evidence>
<evidence type="ECO:0000256" key="3">
    <source>
        <dbReference type="ARBA" id="ARBA00022452"/>
    </source>
</evidence>
<dbReference type="Proteomes" id="UP000566813">
    <property type="component" value="Unassembled WGS sequence"/>
</dbReference>
<dbReference type="InterPro" id="IPR000531">
    <property type="entry name" value="Beta-barrel_TonB"/>
</dbReference>
<gene>
    <name evidence="18" type="ORF">H7F51_11610</name>
</gene>
<dbReference type="AlphaFoldDB" id="A0A7X1KM18"/>
<keyword evidence="11 12" id="KW-0998">Cell outer membrane</keyword>
<feature type="domain" description="TonB-dependent receptor plug" evidence="17">
    <location>
        <begin position="72"/>
        <end position="180"/>
    </location>
</feature>
<dbReference type="InterPro" id="IPR036942">
    <property type="entry name" value="Beta-barrel_TonB_sf"/>
</dbReference>
<proteinExistence type="inferred from homology"/>
<dbReference type="PROSITE" id="PS52016">
    <property type="entry name" value="TONB_DEPENDENT_REC_3"/>
    <property type="match status" value="1"/>
</dbReference>
<evidence type="ECO:0000256" key="8">
    <source>
        <dbReference type="ARBA" id="ARBA00023065"/>
    </source>
</evidence>
<keyword evidence="19" id="KW-1185">Reference proteome</keyword>
<keyword evidence="5 12" id="KW-0812">Transmembrane</keyword>
<dbReference type="GO" id="GO:0006826">
    <property type="term" value="P:iron ion transport"/>
    <property type="evidence" value="ECO:0007669"/>
    <property type="project" value="UniProtKB-KW"/>
</dbReference>
<comment type="caution">
    <text evidence="18">The sequence shown here is derived from an EMBL/GenBank/DDBJ whole genome shotgun (WGS) entry which is preliminary data.</text>
</comment>
<evidence type="ECO:0000256" key="11">
    <source>
        <dbReference type="ARBA" id="ARBA00023237"/>
    </source>
</evidence>
<evidence type="ECO:0000256" key="14">
    <source>
        <dbReference type="RuleBase" id="RU003357"/>
    </source>
</evidence>
<keyword evidence="8" id="KW-0406">Ion transport</keyword>
<keyword evidence="6 15" id="KW-0732">Signal</keyword>
<accession>A0A7X1KM18</accession>
<protein>
    <submittedName>
        <fullName evidence="18">TonB-dependent receptor</fullName>
    </submittedName>
</protein>
<evidence type="ECO:0000256" key="5">
    <source>
        <dbReference type="ARBA" id="ARBA00022692"/>
    </source>
</evidence>
<dbReference type="SUPFAM" id="SSF56935">
    <property type="entry name" value="Porins"/>
    <property type="match status" value="1"/>
</dbReference>
<evidence type="ECO:0000256" key="7">
    <source>
        <dbReference type="ARBA" id="ARBA00023004"/>
    </source>
</evidence>
<evidence type="ECO:0000256" key="6">
    <source>
        <dbReference type="ARBA" id="ARBA00022729"/>
    </source>
</evidence>
<dbReference type="PROSITE" id="PS01156">
    <property type="entry name" value="TONB_DEPENDENT_REC_2"/>
    <property type="match status" value="1"/>
</dbReference>
<dbReference type="InterPro" id="IPR010917">
    <property type="entry name" value="TonB_rcpt_CS"/>
</dbReference>
<keyword evidence="2 12" id="KW-0813">Transport</keyword>
<evidence type="ECO:0000256" key="4">
    <source>
        <dbReference type="ARBA" id="ARBA00022496"/>
    </source>
</evidence>
<evidence type="ECO:0000256" key="9">
    <source>
        <dbReference type="ARBA" id="ARBA00023077"/>
    </source>
</evidence>
<keyword evidence="4" id="KW-0410">Iron transport</keyword>
<dbReference type="Pfam" id="PF00593">
    <property type="entry name" value="TonB_dep_Rec_b-barrel"/>
    <property type="match status" value="1"/>
</dbReference>
<keyword evidence="18" id="KW-0675">Receptor</keyword>
<keyword evidence="7" id="KW-0408">Iron</keyword>
<dbReference type="Gene3D" id="2.40.170.20">
    <property type="entry name" value="TonB-dependent receptor, beta-barrel domain"/>
    <property type="match status" value="3"/>
</dbReference>
<feature type="short sequence motif" description="TonB C-terminal box" evidence="13">
    <location>
        <begin position="909"/>
        <end position="926"/>
    </location>
</feature>
<organism evidence="18 19">
    <name type="scientific">Novosphingobium flavum</name>
    <dbReference type="NCBI Taxonomy" id="1778672"/>
    <lineage>
        <taxon>Bacteria</taxon>
        <taxon>Pseudomonadati</taxon>
        <taxon>Pseudomonadota</taxon>
        <taxon>Alphaproteobacteria</taxon>
        <taxon>Sphingomonadales</taxon>
        <taxon>Sphingomonadaceae</taxon>
        <taxon>Novosphingobium</taxon>
    </lineage>
</organism>
<comment type="similarity">
    <text evidence="12 14">Belongs to the TonB-dependent receptor family.</text>
</comment>
<dbReference type="Pfam" id="PF07715">
    <property type="entry name" value="Plug"/>
    <property type="match status" value="1"/>
</dbReference>
<dbReference type="EMBL" id="JACLAW010000008">
    <property type="protein sequence ID" value="MBC2666164.1"/>
    <property type="molecule type" value="Genomic_DNA"/>
</dbReference>
<name>A0A7X1KM18_9SPHN</name>
<dbReference type="GO" id="GO:0009279">
    <property type="term" value="C:cell outer membrane"/>
    <property type="evidence" value="ECO:0007669"/>
    <property type="project" value="UniProtKB-SubCell"/>
</dbReference>
<evidence type="ECO:0000259" key="17">
    <source>
        <dbReference type="Pfam" id="PF07715"/>
    </source>
</evidence>
<dbReference type="InterPro" id="IPR039426">
    <property type="entry name" value="TonB-dep_rcpt-like"/>
</dbReference>
<keyword evidence="10 12" id="KW-0472">Membrane</keyword>
<evidence type="ECO:0000256" key="2">
    <source>
        <dbReference type="ARBA" id="ARBA00022448"/>
    </source>
</evidence>
<sequence>MSGANIGNRGSQAGSVLLKSLLGSAAVLGLSVSGLARAQEVAQEEAQPAADNPEEATGNEIVVTATKREQTLQDVPVAVSVTTAETIERAHIRDIRDLSTVVPSLRVNQLQSSANTNFYIRGFGNGANNAGIEPSVGLFVDGVYRSRSASMIADLPDVSRIEVLRGPQSTLFGKNASAGVISLVTREPQFTLGGNVEASYGNFNAVLLKGVVTGPLSETVAASIAGGYNRRDGYVTDTGSGTKTNERNRWFVRGQLLFKPSSDLKVRLIGDYGRIDELCCAVVNLQRSSPTQGSSQVVQALGGQLSDPANPFADTVAYNIPSSNKIDNYGASGQIDYRMGPLKLTSITAYRKTHAITNQDSDFSKADLLGRNYQDLNIDTFTQELRLSTDWDGPVNALLGAFYFNEKINQHNELYLGTQFRSYADQLITGLSTSLGAPFTLAQVEQILGNASTGNPAAYVGKSFAPGTGFTENYHLADESYSIFSQVDFEVAPRLTVTGGLNYTHDSKTFQTNSLSTEFFSALPLSSYYCSGVTPANGCTAKGIYYDNTVNTVAFNIASGPAFANSANPLTVLQWIGANQATYLGGIVPAAQATVPKLQALSALQFLPPFLNLPNAVENGKVKGGHWNYTARLAYDLTDQINLYASYATGYKAASVNLSRDSRPTAGDLTTIMTNSAYTALRLNNLSAGSRYAGPEDSQVFEAGMKANWGIATLNLAVFKQTIKGFQSNLFTGTGFVLVNAGKQSTFGIEFEGMVKPSEELTITAGVTYLDPKYDSFVLSGVGDLTGTRPAGISPLSATIGGEWKQPVGDGGDHLILHADFHYEAPFALVEGLPNLIRKDPVTGALLPNPYADAIAASTSRKQEINLLNASLTYAMANGIEVAVWGRNVLNNRTILQIFDSPVQVGSISGYPSEPRTYGVSARYRF</sequence>
<evidence type="ECO:0000256" key="1">
    <source>
        <dbReference type="ARBA" id="ARBA00004571"/>
    </source>
</evidence>
<reference evidence="18 19" key="1">
    <citation type="submission" date="2020-08" db="EMBL/GenBank/DDBJ databases">
        <title>The genome sequence of type strain Novosphingobium flavum NBRC 111647.</title>
        <authorList>
            <person name="Liu Y."/>
        </authorList>
    </citation>
    <scope>NUCLEOTIDE SEQUENCE [LARGE SCALE GENOMIC DNA]</scope>
    <source>
        <strain evidence="18 19">NBRC 111647</strain>
    </source>
</reference>
<dbReference type="PANTHER" id="PTHR32552:SF81">
    <property type="entry name" value="TONB-DEPENDENT OUTER MEMBRANE RECEPTOR"/>
    <property type="match status" value="1"/>
</dbReference>
<feature type="domain" description="TonB-dependent receptor-like beta-barrel" evidence="16">
    <location>
        <begin position="618"/>
        <end position="889"/>
    </location>
</feature>
<comment type="subcellular location">
    <subcellularLocation>
        <location evidence="1 12">Cell outer membrane</location>
        <topology evidence="1 12">Multi-pass membrane protein</topology>
    </subcellularLocation>
</comment>
<feature type="signal peptide" evidence="15">
    <location>
        <begin position="1"/>
        <end position="38"/>
    </location>
</feature>
<evidence type="ECO:0000313" key="18">
    <source>
        <dbReference type="EMBL" id="MBC2666164.1"/>
    </source>
</evidence>